<dbReference type="STRING" id="1834516.BL253_31460"/>
<evidence type="ECO:0000259" key="2">
    <source>
        <dbReference type="PROSITE" id="PS50943"/>
    </source>
</evidence>
<dbReference type="PROSITE" id="PS50943">
    <property type="entry name" value="HTH_CROC1"/>
    <property type="match status" value="1"/>
</dbReference>
<dbReference type="SUPFAM" id="SSF51182">
    <property type="entry name" value="RmlC-like cupins"/>
    <property type="match status" value="1"/>
</dbReference>
<feature type="domain" description="HTH cro/C1-type" evidence="2">
    <location>
        <begin position="9"/>
        <end position="63"/>
    </location>
</feature>
<organism evidence="3 4">
    <name type="scientific">Pseudofrankia asymbiotica</name>
    <dbReference type="NCBI Taxonomy" id="1834516"/>
    <lineage>
        <taxon>Bacteria</taxon>
        <taxon>Bacillati</taxon>
        <taxon>Actinomycetota</taxon>
        <taxon>Actinomycetes</taxon>
        <taxon>Frankiales</taxon>
        <taxon>Frankiaceae</taxon>
        <taxon>Pseudofrankia</taxon>
    </lineage>
</organism>
<dbReference type="Gene3D" id="2.60.120.10">
    <property type="entry name" value="Jelly Rolls"/>
    <property type="match status" value="1"/>
</dbReference>
<keyword evidence="1 3" id="KW-0238">DNA-binding</keyword>
<evidence type="ECO:0000313" key="4">
    <source>
        <dbReference type="Proteomes" id="UP000188929"/>
    </source>
</evidence>
<dbReference type="InterPro" id="IPR011051">
    <property type="entry name" value="RmlC_Cupin_sf"/>
</dbReference>
<dbReference type="AlphaFoldDB" id="A0A1V2I278"/>
<gene>
    <name evidence="3" type="ORF">BL253_31460</name>
</gene>
<dbReference type="CDD" id="cd00093">
    <property type="entry name" value="HTH_XRE"/>
    <property type="match status" value="1"/>
</dbReference>
<dbReference type="InterPro" id="IPR050807">
    <property type="entry name" value="TransReg_Diox_bact_type"/>
</dbReference>
<dbReference type="InterPro" id="IPR010982">
    <property type="entry name" value="Lambda_DNA-bd_dom_sf"/>
</dbReference>
<dbReference type="Pfam" id="PF07883">
    <property type="entry name" value="Cupin_2"/>
    <property type="match status" value="1"/>
</dbReference>
<dbReference type="Proteomes" id="UP000188929">
    <property type="component" value="Unassembled WGS sequence"/>
</dbReference>
<dbReference type="GO" id="GO:0003677">
    <property type="term" value="F:DNA binding"/>
    <property type="evidence" value="ECO:0007669"/>
    <property type="project" value="UniProtKB-KW"/>
</dbReference>
<dbReference type="SUPFAM" id="SSF47413">
    <property type="entry name" value="lambda repressor-like DNA-binding domains"/>
    <property type="match status" value="1"/>
</dbReference>
<reference evidence="4" key="1">
    <citation type="submission" date="2016-10" db="EMBL/GenBank/DDBJ databases">
        <title>Frankia sp. NRRL B-16386 Genome sequencing.</title>
        <authorList>
            <person name="Ghodhbane-Gtari F."/>
            <person name="Swanson E."/>
            <person name="Gueddou A."/>
            <person name="Hezbri K."/>
            <person name="Ktari K."/>
            <person name="Nouioui I."/>
            <person name="Morris K."/>
            <person name="Simpson S."/>
            <person name="Abebe-Akele F."/>
            <person name="Thomas K."/>
            <person name="Gtari M."/>
            <person name="Tisa L.S."/>
        </authorList>
    </citation>
    <scope>NUCLEOTIDE SEQUENCE [LARGE SCALE GENOMIC DNA]</scope>
    <source>
        <strain evidence="4">NRRL B-16386</strain>
    </source>
</reference>
<sequence length="191" mass="20623">MRERIGRSIRTLRQRRGLTLVRLAALAELSHPFLSQLERGLAWPSMVSLHRIAEALGTTQLELMSMDAAEDADGATQPAGRRVSLVRAGGGVLAQNPVGIARSLVSGTRAMYPVLFEGAPTEFGDAFTHLGDEFAFVLAGRIEVDVAGEGLFTLGPGDTLYYPGVVPHRWRQLPGPTSQVLLVQESRAPTH</sequence>
<accession>A0A1V2I278</accession>
<dbReference type="InterPro" id="IPR001387">
    <property type="entry name" value="Cro/C1-type_HTH"/>
</dbReference>
<evidence type="ECO:0000313" key="3">
    <source>
        <dbReference type="EMBL" id="ONH24010.1"/>
    </source>
</evidence>
<dbReference type="SMART" id="SM00530">
    <property type="entry name" value="HTH_XRE"/>
    <property type="match status" value="1"/>
</dbReference>
<dbReference type="OrthoDB" id="4282897at2"/>
<proteinExistence type="predicted"/>
<dbReference type="InterPro" id="IPR014710">
    <property type="entry name" value="RmlC-like_jellyroll"/>
</dbReference>
<dbReference type="GO" id="GO:0003700">
    <property type="term" value="F:DNA-binding transcription factor activity"/>
    <property type="evidence" value="ECO:0007669"/>
    <property type="project" value="TreeGrafter"/>
</dbReference>
<dbReference type="GO" id="GO:0005829">
    <property type="term" value="C:cytosol"/>
    <property type="evidence" value="ECO:0007669"/>
    <property type="project" value="TreeGrafter"/>
</dbReference>
<dbReference type="PANTHER" id="PTHR46797:SF1">
    <property type="entry name" value="METHYLPHOSPHONATE SYNTHASE"/>
    <property type="match status" value="1"/>
</dbReference>
<comment type="caution">
    <text evidence="3">The sequence shown here is derived from an EMBL/GenBank/DDBJ whole genome shotgun (WGS) entry which is preliminary data.</text>
</comment>
<dbReference type="Pfam" id="PF13560">
    <property type="entry name" value="HTH_31"/>
    <property type="match status" value="1"/>
</dbReference>
<dbReference type="InterPro" id="IPR013096">
    <property type="entry name" value="Cupin_2"/>
</dbReference>
<dbReference type="CDD" id="cd02209">
    <property type="entry name" value="cupin_XRE_C"/>
    <property type="match status" value="1"/>
</dbReference>
<dbReference type="Gene3D" id="1.10.260.40">
    <property type="entry name" value="lambda repressor-like DNA-binding domains"/>
    <property type="match status" value="1"/>
</dbReference>
<protein>
    <submittedName>
        <fullName evidence="3">DNA-binding protein</fullName>
    </submittedName>
</protein>
<name>A0A1V2I278_9ACTN</name>
<keyword evidence="4" id="KW-1185">Reference proteome</keyword>
<dbReference type="EMBL" id="MOMC01000076">
    <property type="protein sequence ID" value="ONH24010.1"/>
    <property type="molecule type" value="Genomic_DNA"/>
</dbReference>
<dbReference type="PANTHER" id="PTHR46797">
    <property type="entry name" value="HTH-TYPE TRANSCRIPTIONAL REGULATOR"/>
    <property type="match status" value="1"/>
</dbReference>
<evidence type="ECO:0000256" key="1">
    <source>
        <dbReference type="ARBA" id="ARBA00023125"/>
    </source>
</evidence>